<name>A0ABS4S010_PAEXY</name>
<organism evidence="1 2">
    <name type="scientific">Paenibacillus xylanexedens</name>
    <dbReference type="NCBI Taxonomy" id="528191"/>
    <lineage>
        <taxon>Bacteria</taxon>
        <taxon>Bacillati</taxon>
        <taxon>Bacillota</taxon>
        <taxon>Bacilli</taxon>
        <taxon>Bacillales</taxon>
        <taxon>Paenibacillaceae</taxon>
        <taxon>Paenibacillus</taxon>
    </lineage>
</organism>
<evidence type="ECO:0000313" key="2">
    <source>
        <dbReference type="Proteomes" id="UP000810207"/>
    </source>
</evidence>
<dbReference type="EMBL" id="JAGIKV010000023">
    <property type="protein sequence ID" value="MBP2248473.1"/>
    <property type="molecule type" value="Genomic_DNA"/>
</dbReference>
<keyword evidence="2" id="KW-1185">Reference proteome</keyword>
<dbReference type="Proteomes" id="UP000810207">
    <property type="component" value="Unassembled WGS sequence"/>
</dbReference>
<comment type="caution">
    <text evidence="1">The sequence shown here is derived from an EMBL/GenBank/DDBJ whole genome shotgun (WGS) entry which is preliminary data.</text>
</comment>
<evidence type="ECO:0000313" key="1">
    <source>
        <dbReference type="EMBL" id="MBP2248473.1"/>
    </source>
</evidence>
<proteinExistence type="predicted"/>
<gene>
    <name evidence="1" type="ORF">J2Z28_005156</name>
</gene>
<sequence length="50" mass="5772">MQSCFFGFILSDAFMLPRYIPETLLPKLTLYDSRLLTVQFLAVPAIPVYM</sequence>
<protein>
    <submittedName>
        <fullName evidence="1">Preprotein translocase subunit SecD</fullName>
    </submittedName>
</protein>
<reference evidence="1 2" key="1">
    <citation type="submission" date="2021-03" db="EMBL/GenBank/DDBJ databases">
        <title>Genomic Encyclopedia of Type Strains, Phase IV (KMG-IV): sequencing the most valuable type-strain genomes for metagenomic binning, comparative biology and taxonomic classification.</title>
        <authorList>
            <person name="Goeker M."/>
        </authorList>
    </citation>
    <scope>NUCLEOTIDE SEQUENCE [LARGE SCALE GENOMIC DNA]</scope>
    <source>
        <strain evidence="1 2">DSM 21292</strain>
    </source>
</reference>
<accession>A0ABS4S010</accession>